<keyword evidence="3" id="KW-1185">Reference proteome</keyword>
<protein>
    <submittedName>
        <fullName evidence="2">Uncharacterized protein</fullName>
    </submittedName>
</protein>
<feature type="transmembrane region" description="Helical" evidence="1">
    <location>
        <begin position="35"/>
        <end position="53"/>
    </location>
</feature>
<dbReference type="PROSITE" id="PS51257">
    <property type="entry name" value="PROKAR_LIPOPROTEIN"/>
    <property type="match status" value="1"/>
</dbReference>
<keyword evidence="1" id="KW-0472">Membrane</keyword>
<comment type="caution">
    <text evidence="2">The sequence shown here is derived from an EMBL/GenBank/DDBJ whole genome shotgun (WGS) entry which is preliminary data.</text>
</comment>
<dbReference type="OrthoDB" id="1898499at2"/>
<keyword evidence="1" id="KW-0812">Transmembrane</keyword>
<feature type="transmembrane region" description="Helical" evidence="1">
    <location>
        <begin position="12"/>
        <end position="29"/>
    </location>
</feature>
<sequence>MRKNGKTRETVLSMAGTLAAIGIGCAVFVPERFRAHAWLLIIGICMVFLWELWKEKQTRRTERERERTMQIVDLEPDYKNLFAQQLQLRVQEKLRVKFPEATVALGEKEIMCIAERKKAAYIPVQQAGEYCHISIALSEMGEIHMNLFSLVNFESIQGTKNLMENKKQDIEQWFTQKGQQLLTELITNMNSRGYSKLSINENGDVTVKENGRNVRKDHFHEIPPKESWARLRELMMDEDVQVKVSGRQLTFAW</sequence>
<reference evidence="2 3" key="1">
    <citation type="submission" date="2018-10" db="EMBL/GenBank/DDBJ databases">
        <title>Draft Genome Sequence of Anaerotignum sp. KCTC 15736.</title>
        <authorList>
            <person name="Choi S.H."/>
            <person name="Kim J.S."/>
            <person name="Kang S.W."/>
            <person name="Lee J.S."/>
            <person name="Park S.H."/>
        </authorList>
    </citation>
    <scope>NUCLEOTIDE SEQUENCE [LARGE SCALE GENOMIC DNA]</scope>
    <source>
        <strain evidence="2 3">KCTC 15736</strain>
    </source>
</reference>
<accession>A0A401LEJ6</accession>
<dbReference type="AlphaFoldDB" id="A0A401LEJ6"/>
<evidence type="ECO:0000313" key="2">
    <source>
        <dbReference type="EMBL" id="GCB29874.1"/>
    </source>
</evidence>
<organism evidence="2 3">
    <name type="scientific">Anaerotignum faecicola</name>
    <dbReference type="NCBI Taxonomy" id="2358141"/>
    <lineage>
        <taxon>Bacteria</taxon>
        <taxon>Bacillati</taxon>
        <taxon>Bacillota</taxon>
        <taxon>Clostridia</taxon>
        <taxon>Lachnospirales</taxon>
        <taxon>Anaerotignaceae</taxon>
        <taxon>Anaerotignum</taxon>
    </lineage>
</organism>
<proteinExistence type="predicted"/>
<name>A0A401LEJ6_9FIRM</name>
<evidence type="ECO:0000256" key="1">
    <source>
        <dbReference type="SAM" id="Phobius"/>
    </source>
</evidence>
<gene>
    <name evidence="2" type="ORF">KGMB03357_15350</name>
</gene>
<dbReference type="EMBL" id="BHVZ01000004">
    <property type="protein sequence ID" value="GCB29874.1"/>
    <property type="molecule type" value="Genomic_DNA"/>
</dbReference>
<evidence type="ECO:0000313" key="3">
    <source>
        <dbReference type="Proteomes" id="UP000287361"/>
    </source>
</evidence>
<dbReference type="Proteomes" id="UP000287361">
    <property type="component" value="Unassembled WGS sequence"/>
</dbReference>
<keyword evidence="1" id="KW-1133">Transmembrane helix</keyword>